<reference evidence="2 3" key="1">
    <citation type="journal article" date="2016" name="Genome Biol. Evol.">
        <title>Divergent and convergent evolution of fungal pathogenicity.</title>
        <authorList>
            <person name="Shang Y."/>
            <person name="Xiao G."/>
            <person name="Zheng P."/>
            <person name="Cen K."/>
            <person name="Zhan S."/>
            <person name="Wang C."/>
        </authorList>
    </citation>
    <scope>NUCLEOTIDE SEQUENCE [LARGE SCALE GENOMIC DNA]</scope>
    <source>
        <strain evidence="2 3">RCEF 264</strain>
    </source>
</reference>
<feature type="compositionally biased region" description="Pro residues" evidence="1">
    <location>
        <begin position="96"/>
        <end position="112"/>
    </location>
</feature>
<dbReference type="AlphaFoldDB" id="A0A167SPF9"/>
<keyword evidence="3" id="KW-1185">Reference proteome</keyword>
<organism evidence="2 3">
    <name type="scientific">Niveomyces insectorum RCEF 264</name>
    <dbReference type="NCBI Taxonomy" id="1081102"/>
    <lineage>
        <taxon>Eukaryota</taxon>
        <taxon>Fungi</taxon>
        <taxon>Dikarya</taxon>
        <taxon>Ascomycota</taxon>
        <taxon>Pezizomycotina</taxon>
        <taxon>Sordariomycetes</taxon>
        <taxon>Hypocreomycetidae</taxon>
        <taxon>Hypocreales</taxon>
        <taxon>Cordycipitaceae</taxon>
        <taxon>Niveomyces</taxon>
    </lineage>
</organism>
<name>A0A167SPF9_9HYPO</name>
<dbReference type="EMBL" id="AZHD01000010">
    <property type="protein sequence ID" value="OAA59810.1"/>
    <property type="molecule type" value="Genomic_DNA"/>
</dbReference>
<protein>
    <submittedName>
        <fullName evidence="2">Uncharacterized protein</fullName>
    </submittedName>
</protein>
<dbReference type="Proteomes" id="UP000076874">
    <property type="component" value="Unassembled WGS sequence"/>
</dbReference>
<evidence type="ECO:0000256" key="1">
    <source>
        <dbReference type="SAM" id="MobiDB-lite"/>
    </source>
</evidence>
<accession>A0A167SPF9</accession>
<comment type="caution">
    <text evidence="2">The sequence shown here is derived from an EMBL/GenBank/DDBJ whole genome shotgun (WGS) entry which is preliminary data.</text>
</comment>
<evidence type="ECO:0000313" key="2">
    <source>
        <dbReference type="EMBL" id="OAA59810.1"/>
    </source>
</evidence>
<gene>
    <name evidence="2" type="ORF">SPI_06008</name>
</gene>
<evidence type="ECO:0000313" key="3">
    <source>
        <dbReference type="Proteomes" id="UP000076874"/>
    </source>
</evidence>
<sequence length="129" mass="13321">MPVPVAVYTTFPQAAEGLTKGLQPEYEVVHVSKTKEEALADLPGVFSKAGGPKALIIAGPPDDDEAAIAAAAQSGSASARIVRLTRDDFESAGIKLPPPGTPIGPPPPGAPRPDPEVFNKLYKEKLAGL</sequence>
<proteinExistence type="predicted"/>
<dbReference type="OrthoDB" id="3649348at2759"/>
<feature type="region of interest" description="Disordered" evidence="1">
    <location>
        <begin position="91"/>
        <end position="116"/>
    </location>
</feature>